<dbReference type="Proteomes" id="UP000317650">
    <property type="component" value="Chromosome 6"/>
</dbReference>
<dbReference type="GO" id="GO:0048316">
    <property type="term" value="P:seed development"/>
    <property type="evidence" value="ECO:0007669"/>
    <property type="project" value="UniProtKB-ARBA"/>
</dbReference>
<dbReference type="GO" id="GO:0045735">
    <property type="term" value="F:nutrient reservoir activity"/>
    <property type="evidence" value="ECO:0007669"/>
    <property type="project" value="UniProtKB-KW"/>
</dbReference>
<comment type="caution">
    <text evidence="9">The sequence shown here is derived from an EMBL/GenBank/DDBJ whole genome shotgun (WGS) entry which is preliminary data.</text>
</comment>
<dbReference type="STRING" id="52838.A0A4S8INJ3"/>
<feature type="domain" description="Cupin type-1" evidence="8">
    <location>
        <begin position="319"/>
        <end position="468"/>
    </location>
</feature>
<evidence type="ECO:0000256" key="5">
    <source>
        <dbReference type="ARBA" id="ARBA00023129"/>
    </source>
</evidence>
<reference evidence="9 10" key="1">
    <citation type="journal article" date="2019" name="Nat. Plants">
        <title>Genome sequencing of Musa balbisiana reveals subgenome evolution and function divergence in polyploid bananas.</title>
        <authorList>
            <person name="Yao X."/>
        </authorList>
    </citation>
    <scope>NUCLEOTIDE SEQUENCE [LARGE SCALE GENOMIC DNA]</scope>
    <source>
        <strain evidence="10">cv. DH-PKW</strain>
        <tissue evidence="9">Leaves</tissue>
    </source>
</reference>
<dbReference type="PANTHER" id="PTHR31189:SF35">
    <property type="entry name" value="12S SEED STORAGE PROTEIN CRB"/>
    <property type="match status" value="1"/>
</dbReference>
<accession>A0A4S8INJ3</accession>
<feature type="domain" description="Cupin type-1" evidence="8">
    <location>
        <begin position="47"/>
        <end position="261"/>
    </location>
</feature>
<dbReference type="CDD" id="cd02242">
    <property type="entry name" value="cupin_11S_legumin_N"/>
    <property type="match status" value="1"/>
</dbReference>
<dbReference type="PRINTS" id="PR00439">
    <property type="entry name" value="11SGLOBULIN"/>
</dbReference>
<evidence type="ECO:0000313" key="9">
    <source>
        <dbReference type="EMBL" id="THU50120.1"/>
    </source>
</evidence>
<dbReference type="InterPro" id="IPR006045">
    <property type="entry name" value="Cupin_1"/>
</dbReference>
<dbReference type="EMBL" id="PYDT01000009">
    <property type="protein sequence ID" value="THU50120.1"/>
    <property type="molecule type" value="Genomic_DNA"/>
</dbReference>
<evidence type="ECO:0000313" key="10">
    <source>
        <dbReference type="Proteomes" id="UP000317650"/>
    </source>
</evidence>
<evidence type="ECO:0000256" key="2">
    <source>
        <dbReference type="ARBA" id="ARBA00011818"/>
    </source>
</evidence>
<evidence type="ECO:0000256" key="7">
    <source>
        <dbReference type="SAM" id="SignalP"/>
    </source>
</evidence>
<dbReference type="FunFam" id="2.60.120.10:FF:000073">
    <property type="entry name" value="Glycinin G1"/>
    <property type="match status" value="1"/>
</dbReference>
<name>A0A4S8INJ3_MUSBA</name>
<evidence type="ECO:0000259" key="8">
    <source>
        <dbReference type="SMART" id="SM00835"/>
    </source>
</evidence>
<evidence type="ECO:0000256" key="4">
    <source>
        <dbReference type="ARBA" id="ARBA00022761"/>
    </source>
</evidence>
<comment type="similarity">
    <text evidence="1">Belongs to the 11S seed storage protein (globulins) family.</text>
</comment>
<dbReference type="SMART" id="SM00835">
    <property type="entry name" value="Cupin_1"/>
    <property type="match status" value="2"/>
</dbReference>
<keyword evidence="4" id="KW-0758">Storage protein</keyword>
<feature type="chain" id="PRO_5020752753" description="Cupin type-1 domain-containing protein" evidence="7">
    <location>
        <begin position="26"/>
        <end position="494"/>
    </location>
</feature>
<comment type="subunit">
    <text evidence="2">Hexamer; each subunit is composed of an acidic and a basic chain derived from a single precursor and linked by a disulfide bond.</text>
</comment>
<keyword evidence="5" id="KW-0708">Seed storage protein</keyword>
<dbReference type="InterPro" id="IPR050253">
    <property type="entry name" value="Seed_Storage-Functional"/>
</dbReference>
<sequence>MASSALIMLSFPLCVSLLLLHCAQAQLGFGQQETGQPGGRRCQIERLSALEPTMRVPSEAGFTEYVDQNHEQFRCAGVAVHRRTILPRGLLLPSYSNAPSLVYVVQGSIITCPRSFVLFDYGVTVRRRWSLLAGTGIAGTVIPGCPETYQSFQQQREGGDEHQRIHSFHEGDIIALPVGVAHWCYNNGEAPVVAITVSYTSSSANQLDRQHRFLLAGRERRAQQGAHTEERSEQQKAVSLLNGFELELLAEALGVDKEVVRKIQNPDDGRGEIVRVDRGLQLLQPLQRIEEQERQDGDDIRRRESNGLEEAFCTMDYKQNIGDTTLSDQYDPNAGRITVLNSRKFPVLRFMQMGAVRGSLRPNTVGAPYWNINTHGIAYALNGSCQMQVVGHQGRTVFDGELRQGQLLVIPPQFVVITKARSEHYEWVSFKTHDNPMVSQIVGKASVFRGMPVEVLINSYRISRDEAKRLKFNRGNLMSMFPLESHGNVMETET</sequence>
<organism evidence="9 10">
    <name type="scientific">Musa balbisiana</name>
    <name type="common">Banana</name>
    <dbReference type="NCBI Taxonomy" id="52838"/>
    <lineage>
        <taxon>Eukaryota</taxon>
        <taxon>Viridiplantae</taxon>
        <taxon>Streptophyta</taxon>
        <taxon>Embryophyta</taxon>
        <taxon>Tracheophyta</taxon>
        <taxon>Spermatophyta</taxon>
        <taxon>Magnoliopsida</taxon>
        <taxon>Liliopsida</taxon>
        <taxon>Zingiberales</taxon>
        <taxon>Musaceae</taxon>
        <taxon>Musa</taxon>
    </lineage>
</organism>
<protein>
    <recommendedName>
        <fullName evidence="8">Cupin type-1 domain-containing protein</fullName>
    </recommendedName>
</protein>
<keyword evidence="3 7" id="KW-0732">Signal</keyword>
<dbReference type="InterPro" id="IPR006044">
    <property type="entry name" value="11S_seedstore_pln"/>
</dbReference>
<evidence type="ECO:0000256" key="3">
    <source>
        <dbReference type="ARBA" id="ARBA00022729"/>
    </source>
</evidence>
<proteinExistence type="inferred from homology"/>
<keyword evidence="6" id="KW-1015">Disulfide bond</keyword>
<evidence type="ECO:0000256" key="6">
    <source>
        <dbReference type="ARBA" id="ARBA00023157"/>
    </source>
</evidence>
<dbReference type="CDD" id="cd02243">
    <property type="entry name" value="cupin_11S_legumin_C"/>
    <property type="match status" value="1"/>
</dbReference>
<dbReference type="InterPro" id="IPR011051">
    <property type="entry name" value="RmlC_Cupin_sf"/>
</dbReference>
<dbReference type="Gene3D" id="2.60.120.10">
    <property type="entry name" value="Jelly Rolls"/>
    <property type="match status" value="2"/>
</dbReference>
<dbReference type="Pfam" id="PF00190">
    <property type="entry name" value="Cupin_1"/>
    <property type="match status" value="3"/>
</dbReference>
<dbReference type="InterPro" id="IPR014710">
    <property type="entry name" value="RmlC-like_jellyroll"/>
</dbReference>
<feature type="signal peptide" evidence="7">
    <location>
        <begin position="1"/>
        <end position="25"/>
    </location>
</feature>
<keyword evidence="10" id="KW-1185">Reference proteome</keyword>
<dbReference type="PANTHER" id="PTHR31189">
    <property type="entry name" value="OS03G0336100 PROTEIN-RELATED"/>
    <property type="match status" value="1"/>
</dbReference>
<dbReference type="AlphaFoldDB" id="A0A4S8INJ3"/>
<dbReference type="SUPFAM" id="SSF51182">
    <property type="entry name" value="RmlC-like cupins"/>
    <property type="match status" value="1"/>
</dbReference>
<gene>
    <name evidence="9" type="ORF">C4D60_Mb06t16720</name>
</gene>
<evidence type="ECO:0000256" key="1">
    <source>
        <dbReference type="ARBA" id="ARBA00007178"/>
    </source>
</evidence>